<dbReference type="Proteomes" id="UP000199548">
    <property type="component" value="Unassembled WGS sequence"/>
</dbReference>
<dbReference type="STRING" id="420953.SAMN05192543_10789"/>
<keyword evidence="2" id="KW-1185">Reference proteome</keyword>
<evidence type="ECO:0000313" key="1">
    <source>
        <dbReference type="EMBL" id="SFJ42405.1"/>
    </source>
</evidence>
<dbReference type="AlphaFoldDB" id="A0A1I3R8G4"/>
<sequence>MQQPFEIRSVFKAAPLMLAELDTASLNIANVFECTIDRKNLENQSDAQAYFLIHEE</sequence>
<organism evidence="1 2">
    <name type="scientific">Paraburkholderia megapolitana</name>
    <dbReference type="NCBI Taxonomy" id="420953"/>
    <lineage>
        <taxon>Bacteria</taxon>
        <taxon>Pseudomonadati</taxon>
        <taxon>Pseudomonadota</taxon>
        <taxon>Betaproteobacteria</taxon>
        <taxon>Burkholderiales</taxon>
        <taxon>Burkholderiaceae</taxon>
        <taxon>Paraburkholderia</taxon>
    </lineage>
</organism>
<accession>A0A1I3R8G4</accession>
<gene>
    <name evidence="1" type="ORF">SAMN05192543_10789</name>
</gene>
<dbReference type="EMBL" id="FOQU01000007">
    <property type="protein sequence ID" value="SFJ42405.1"/>
    <property type="molecule type" value="Genomic_DNA"/>
</dbReference>
<proteinExistence type="predicted"/>
<reference evidence="1 2" key="1">
    <citation type="submission" date="2016-10" db="EMBL/GenBank/DDBJ databases">
        <authorList>
            <person name="de Groot N.N."/>
        </authorList>
    </citation>
    <scope>NUCLEOTIDE SEQUENCE [LARGE SCALE GENOMIC DNA]</scope>
    <source>
        <strain evidence="1 2">LMG 23650</strain>
    </source>
</reference>
<evidence type="ECO:0000313" key="2">
    <source>
        <dbReference type="Proteomes" id="UP000199548"/>
    </source>
</evidence>
<name>A0A1I3R8G4_9BURK</name>
<protein>
    <submittedName>
        <fullName evidence="1">Uncharacterized protein</fullName>
    </submittedName>
</protein>